<feature type="chain" id="PRO_5001931296" evidence="2">
    <location>
        <begin position="24"/>
        <end position="68"/>
    </location>
</feature>
<dbReference type="EMBL" id="KM462873">
    <property type="protein sequence ID" value="AIT94456.1"/>
    <property type="molecule type" value="Genomic_DNA"/>
</dbReference>
<dbReference type="AlphaFoldDB" id="A0A097KMP0"/>
<evidence type="ECO:0000256" key="1">
    <source>
        <dbReference type="SAM" id="Phobius"/>
    </source>
</evidence>
<keyword evidence="1" id="KW-0472">Membrane</keyword>
<dbReference type="RefSeq" id="YP_009105717.1">
    <property type="nucleotide sequence ID" value="NC_025535.1"/>
</dbReference>
<evidence type="ECO:0000313" key="3">
    <source>
        <dbReference type="EMBL" id="AIT94456.1"/>
    </source>
</evidence>
<feature type="signal peptide" evidence="2">
    <location>
        <begin position="1"/>
        <end position="23"/>
    </location>
</feature>
<geneLocation type="chloroplast" evidence="3"/>
<accession>A0A097KMP0</accession>
<keyword evidence="1" id="KW-0812">Transmembrane</keyword>
<keyword evidence="1" id="KW-1133">Transmembrane helix</keyword>
<feature type="transmembrane region" description="Helical" evidence="1">
    <location>
        <begin position="47"/>
        <end position="67"/>
    </location>
</feature>
<reference evidence="3" key="1">
    <citation type="journal article" date="2014" name="BMC Evol. Biol.">
        <title>Chloroplast phylogenomic analysis resolves deep-level relationships within the green algal class Trebouxiophyceae.</title>
        <authorList>
            <person name="Lemieux C."/>
            <person name="Otis C."/>
            <person name="Turmel M."/>
        </authorList>
    </citation>
    <scope>NUCLEOTIDE SEQUENCE</scope>
</reference>
<keyword evidence="3" id="KW-0150">Chloroplast</keyword>
<sequence>MTDLSRLFFALLVLLLIVPQTPNENILLRTFYETKIFANYGEAKRVLTILTWSCIFIFLFITFFSALK</sequence>
<evidence type="ECO:0000256" key="2">
    <source>
        <dbReference type="SAM" id="SignalP"/>
    </source>
</evidence>
<protein>
    <submittedName>
        <fullName evidence="3">Hypothetical chloroplast RF47</fullName>
    </submittedName>
</protein>
<keyword evidence="2" id="KW-0732">Signal</keyword>
<gene>
    <name evidence="3" type="primary">ycf47</name>
</gene>
<dbReference type="GeneID" id="22159661"/>
<name>A0A097KMP0_9CHLO</name>
<proteinExistence type="predicted"/>
<keyword evidence="3" id="KW-0934">Plastid</keyword>
<organism evidence="3">
    <name type="scientific">Neocystis brevis</name>
    <dbReference type="NCBI Taxonomy" id="1065496"/>
    <lineage>
        <taxon>Eukaryota</taxon>
        <taxon>Viridiplantae</taxon>
        <taxon>Chlorophyta</taxon>
        <taxon>core chlorophytes</taxon>
        <taxon>Chlorophyceae</taxon>
        <taxon>CS clade</taxon>
        <taxon>Sphaeropleales</taxon>
        <taxon>Radiococcaceae</taxon>
        <taxon>Neocystis</taxon>
    </lineage>
</organism>